<keyword evidence="6 8" id="KW-0472">Membrane</keyword>
<keyword evidence="7" id="KW-0325">Glycoprotein</keyword>
<evidence type="ECO:0000313" key="14">
    <source>
        <dbReference type="Proteomes" id="UP000838412"/>
    </source>
</evidence>
<feature type="chain" id="PRO_5035461798" evidence="11">
    <location>
        <begin position="25"/>
        <end position="635"/>
    </location>
</feature>
<keyword evidence="3 11" id="KW-0732">Signal</keyword>
<dbReference type="FunFam" id="2.40.160.110:FF:000008">
    <property type="entry name" value="Uncharacterized protein"/>
    <property type="match status" value="1"/>
</dbReference>
<evidence type="ECO:0000256" key="10">
    <source>
        <dbReference type="SAM" id="Phobius"/>
    </source>
</evidence>
<keyword evidence="4" id="KW-0967">Endosome</keyword>
<evidence type="ECO:0000259" key="12">
    <source>
        <dbReference type="Pfam" id="PF01299"/>
    </source>
</evidence>
<feature type="compositionally biased region" description="Polar residues" evidence="9">
    <location>
        <begin position="399"/>
        <end position="410"/>
    </location>
</feature>
<sequence>MAHPSIVAVGLLLLYLWCSVSVNAGERTGTAPDVGHYTVKNKRGEPCFLADLAATFKIRYVKTDNTTATAEYALPGNCSVAYESTCPNRLDGENQAVLLLHVPWDWDFGLYLRFARDSKTPVMKHFWLAEAVMYYHQVPSLFPDAKFPNHFFSPFLNNLREMETRSGIFKRRSFLCESGLTIFNLTFPYFEEAPGIHPTADLIFDYIQVQPFDVSHDKFAKEVRCPQDHHKSTPPPITTTPTVTAEIPLSNASTIVPITNATTIFPTSMIPLSNASTLPTTGQNRFGYTHIHAVIFPRIKFTLSVLFTIRRYVQVTPGETPGGARREFVRQLEQSIPQTYTWRSELSVNLTDAVVSAGIRDHFAQCTVPSNVTVGPASTLEPTNGSYTIQPASSVAPDNHTTPASTTVPLTSAAPPTVPPEPLQGRYVVKNATSDVCLLAYMALQFDINYAKHGHRHGIGAFNVPTDAVTSGFCGKKLSNISLSFYGGTFELTLSFKMTDREEAFLLSSVSLHYVEVPGIFPQTETPNAKRSASNKTLDIFRASSGKSYRCSEDEDFVLTANVTLHTRQVHVQAFGVSKGQFSAAEDCGKDQSSHELVAIVTGGSLAGVIIIVIVTYFVCTRTRRTTRSGYTAIN</sequence>
<dbReference type="InterPro" id="IPR002000">
    <property type="entry name" value="Lysosome-assoc_membr_glycop"/>
</dbReference>
<comment type="similarity">
    <text evidence="8">Belongs to the LAMP family.</text>
</comment>
<keyword evidence="8" id="KW-0458">Lysosome</keyword>
<feature type="transmembrane region" description="Helical" evidence="10">
    <location>
        <begin position="597"/>
        <end position="620"/>
    </location>
</feature>
<protein>
    <submittedName>
        <fullName evidence="13">LAMP1 protein</fullName>
    </submittedName>
</protein>
<keyword evidence="5 10" id="KW-1133">Transmembrane helix</keyword>
<dbReference type="Proteomes" id="UP000838412">
    <property type="component" value="Chromosome 13"/>
</dbReference>
<organism evidence="13 14">
    <name type="scientific">Branchiostoma lanceolatum</name>
    <name type="common">Common lancelet</name>
    <name type="synonym">Amphioxus lanceolatum</name>
    <dbReference type="NCBI Taxonomy" id="7740"/>
    <lineage>
        <taxon>Eukaryota</taxon>
        <taxon>Metazoa</taxon>
        <taxon>Chordata</taxon>
        <taxon>Cephalochordata</taxon>
        <taxon>Leptocardii</taxon>
        <taxon>Amphioxiformes</taxon>
        <taxon>Branchiostomatidae</taxon>
        <taxon>Branchiostoma</taxon>
    </lineage>
</organism>
<dbReference type="OrthoDB" id="10037042at2759"/>
<keyword evidence="2 8" id="KW-0812">Transmembrane</keyword>
<keyword evidence="8" id="KW-1015">Disulfide bond</keyword>
<feature type="signal peptide" evidence="11">
    <location>
        <begin position="1"/>
        <end position="24"/>
    </location>
</feature>
<dbReference type="EMBL" id="OV696698">
    <property type="protein sequence ID" value="CAH1243453.1"/>
    <property type="molecule type" value="Genomic_DNA"/>
</dbReference>
<evidence type="ECO:0000256" key="4">
    <source>
        <dbReference type="ARBA" id="ARBA00022753"/>
    </source>
</evidence>
<evidence type="ECO:0000256" key="2">
    <source>
        <dbReference type="ARBA" id="ARBA00022692"/>
    </source>
</evidence>
<evidence type="ECO:0000256" key="6">
    <source>
        <dbReference type="ARBA" id="ARBA00023136"/>
    </source>
</evidence>
<evidence type="ECO:0000256" key="5">
    <source>
        <dbReference type="ARBA" id="ARBA00022989"/>
    </source>
</evidence>
<dbReference type="Gene3D" id="2.40.160.110">
    <property type="match status" value="2"/>
</dbReference>
<evidence type="ECO:0000313" key="13">
    <source>
        <dbReference type="EMBL" id="CAH1243453.1"/>
    </source>
</evidence>
<comment type="subcellular location">
    <subcellularLocation>
        <location evidence="1">Endosome membrane</location>
        <topology evidence="1">Single-pass type I membrane protein</topology>
    </subcellularLocation>
    <subcellularLocation>
        <location evidence="8">Lysosome membrane</location>
        <topology evidence="8">Single-pass type I membrane protein</topology>
    </subcellularLocation>
</comment>
<dbReference type="PROSITE" id="PS51407">
    <property type="entry name" value="LAMP_3"/>
    <property type="match status" value="1"/>
</dbReference>
<accession>A0A8K0EC76</accession>
<evidence type="ECO:0000256" key="3">
    <source>
        <dbReference type="ARBA" id="ARBA00022729"/>
    </source>
</evidence>
<dbReference type="AlphaFoldDB" id="A0A8K0EC76"/>
<feature type="region of interest" description="Disordered" evidence="9">
    <location>
        <begin position="393"/>
        <end position="423"/>
    </location>
</feature>
<proteinExistence type="inferred from homology"/>
<dbReference type="Pfam" id="PF01299">
    <property type="entry name" value="Lamp2-like_luminal"/>
    <property type="match status" value="1"/>
</dbReference>
<dbReference type="GO" id="GO:0005886">
    <property type="term" value="C:plasma membrane"/>
    <property type="evidence" value="ECO:0007669"/>
    <property type="project" value="UniProtKB-SubCell"/>
</dbReference>
<feature type="disulfide bond" evidence="8">
    <location>
        <begin position="551"/>
        <end position="588"/>
    </location>
</feature>
<evidence type="ECO:0000256" key="11">
    <source>
        <dbReference type="SAM" id="SignalP"/>
    </source>
</evidence>
<dbReference type="PANTHER" id="PTHR11506:SF41">
    <property type="entry name" value="LYSOSOME-ASSOCIATED MEMBRANE GLYCOPROTEIN 1-LIKE"/>
    <property type="match status" value="1"/>
</dbReference>
<dbReference type="GO" id="GO:0031902">
    <property type="term" value="C:late endosome membrane"/>
    <property type="evidence" value="ECO:0007669"/>
    <property type="project" value="TreeGrafter"/>
</dbReference>
<dbReference type="GO" id="GO:0072594">
    <property type="term" value="P:establishment of protein localization to organelle"/>
    <property type="evidence" value="ECO:0007669"/>
    <property type="project" value="TreeGrafter"/>
</dbReference>
<name>A0A8K0EC76_BRALA</name>
<dbReference type="PANTHER" id="PTHR11506">
    <property type="entry name" value="LYSOSOME-ASSOCIATED MEMBRANE GLYCOPROTEIN"/>
    <property type="match status" value="1"/>
</dbReference>
<evidence type="ECO:0000256" key="9">
    <source>
        <dbReference type="SAM" id="MobiDB-lite"/>
    </source>
</evidence>
<reference evidence="13" key="1">
    <citation type="submission" date="2022-01" db="EMBL/GenBank/DDBJ databases">
        <authorList>
            <person name="Braso-Vives M."/>
        </authorList>
    </citation>
    <scope>NUCLEOTIDE SEQUENCE</scope>
</reference>
<comment type="caution">
    <text evidence="8">Lacks conserved residue(s) required for the propagation of feature annotation.</text>
</comment>
<dbReference type="GO" id="GO:0005765">
    <property type="term" value="C:lysosomal membrane"/>
    <property type="evidence" value="ECO:0007669"/>
    <property type="project" value="UniProtKB-SubCell"/>
</dbReference>
<feature type="domain" description="Lysosome-associated membrane glycoprotein 2-like luminal" evidence="12">
    <location>
        <begin position="424"/>
        <end position="577"/>
    </location>
</feature>
<keyword evidence="14" id="KW-1185">Reference proteome</keyword>
<evidence type="ECO:0000256" key="1">
    <source>
        <dbReference type="ARBA" id="ARBA00004530"/>
    </source>
</evidence>
<dbReference type="InterPro" id="IPR048528">
    <property type="entry name" value="Lamp2-like_luminal"/>
</dbReference>
<dbReference type="PRINTS" id="PR00336">
    <property type="entry name" value="LYSASSOCTDMP"/>
</dbReference>
<evidence type="ECO:0000256" key="8">
    <source>
        <dbReference type="PROSITE-ProRule" id="PRU00740"/>
    </source>
</evidence>
<evidence type="ECO:0000256" key="7">
    <source>
        <dbReference type="ARBA" id="ARBA00023180"/>
    </source>
</evidence>
<gene>
    <name evidence="13" type="primary">LAMP1</name>
    <name evidence="13" type="ORF">BLAG_LOCUS6422</name>
</gene>